<dbReference type="EMBL" id="QOWE01000003">
    <property type="protein sequence ID" value="RCR70869.1"/>
    <property type="molecule type" value="Genomic_DNA"/>
</dbReference>
<dbReference type="InterPro" id="IPR013211">
    <property type="entry name" value="LVIVD"/>
</dbReference>
<dbReference type="Pfam" id="PF08309">
    <property type="entry name" value="LVIVD"/>
    <property type="match status" value="2"/>
</dbReference>
<proteinExistence type="predicted"/>
<accession>A0A368JT69</accession>
<evidence type="ECO:0008006" key="4">
    <source>
        <dbReference type="Google" id="ProtNLM"/>
    </source>
</evidence>
<protein>
    <recommendedName>
        <fullName evidence="4">LVIVD repeat-containing protein</fullName>
    </recommendedName>
</protein>
<name>A0A368JT69_9BACT</name>
<keyword evidence="1" id="KW-0732">Signal</keyword>
<feature type="chain" id="PRO_5016992087" description="LVIVD repeat-containing protein" evidence="1">
    <location>
        <begin position="22"/>
        <end position="182"/>
    </location>
</feature>
<dbReference type="AlphaFoldDB" id="A0A368JT69"/>
<dbReference type="PROSITE" id="PS51257">
    <property type="entry name" value="PROKAR_LIPOPROTEIN"/>
    <property type="match status" value="1"/>
</dbReference>
<sequence>MKHLFPPLCLRRFLSPLLLLAVFGCEINRESDPDRTFQGLRPVYATYEEIRTIQTLGPQPLKNPGKIYVKGSYLFINEPGKGIHIVDNSDPATPKKLAFVSVPANVDMAVKENVLYVDNAVDLVALDITDPRKVTVLKRIKDAYPYPSYPQQRGVQFECANPEKGVVVRWETAQLTNPKCYR</sequence>
<dbReference type="Proteomes" id="UP000253383">
    <property type="component" value="Unassembled WGS sequence"/>
</dbReference>
<keyword evidence="3" id="KW-1185">Reference proteome</keyword>
<evidence type="ECO:0000256" key="1">
    <source>
        <dbReference type="SAM" id="SignalP"/>
    </source>
</evidence>
<dbReference type="RefSeq" id="WP_114404785.1">
    <property type="nucleotide sequence ID" value="NZ_QOWE01000003.1"/>
</dbReference>
<organism evidence="2 3">
    <name type="scientific">Larkinella punicea</name>
    <dbReference type="NCBI Taxonomy" id="2315727"/>
    <lineage>
        <taxon>Bacteria</taxon>
        <taxon>Pseudomonadati</taxon>
        <taxon>Bacteroidota</taxon>
        <taxon>Cytophagia</taxon>
        <taxon>Cytophagales</taxon>
        <taxon>Spirosomataceae</taxon>
        <taxon>Larkinella</taxon>
    </lineage>
</organism>
<reference evidence="2 3" key="1">
    <citation type="submission" date="2018-07" db="EMBL/GenBank/DDBJ databases">
        <title>Genome analysis of Larkinella rosea.</title>
        <authorList>
            <person name="Zhou Z."/>
            <person name="Wang G."/>
        </authorList>
    </citation>
    <scope>NUCLEOTIDE SEQUENCE [LARGE SCALE GENOMIC DNA]</scope>
    <source>
        <strain evidence="3">zzj9</strain>
    </source>
</reference>
<evidence type="ECO:0000313" key="3">
    <source>
        <dbReference type="Proteomes" id="UP000253383"/>
    </source>
</evidence>
<feature type="signal peptide" evidence="1">
    <location>
        <begin position="1"/>
        <end position="21"/>
    </location>
</feature>
<dbReference type="OrthoDB" id="853480at2"/>
<comment type="caution">
    <text evidence="2">The sequence shown here is derived from an EMBL/GenBank/DDBJ whole genome shotgun (WGS) entry which is preliminary data.</text>
</comment>
<gene>
    <name evidence="2" type="ORF">DUE52_04580</name>
</gene>
<evidence type="ECO:0000313" key="2">
    <source>
        <dbReference type="EMBL" id="RCR70869.1"/>
    </source>
</evidence>